<keyword evidence="5" id="KW-1185">Reference proteome</keyword>
<dbReference type="EMBL" id="FOXF01000040">
    <property type="protein sequence ID" value="SFP59018.1"/>
    <property type="molecule type" value="Genomic_DNA"/>
</dbReference>
<feature type="domain" description="DNA-binding transcriptional repressor CapW C-terminal dimerisation" evidence="2">
    <location>
        <begin position="237"/>
        <end position="304"/>
    </location>
</feature>
<dbReference type="Pfam" id="PF26107">
    <property type="entry name" value="BrxR_CTD"/>
    <property type="match status" value="1"/>
</dbReference>
<dbReference type="Pfam" id="PF26109">
    <property type="entry name" value="WHD_BrxR"/>
    <property type="match status" value="1"/>
</dbReference>
<evidence type="ECO:0000259" key="2">
    <source>
        <dbReference type="Pfam" id="PF26107"/>
    </source>
</evidence>
<evidence type="ECO:0000259" key="1">
    <source>
        <dbReference type="Pfam" id="PF13280"/>
    </source>
</evidence>
<dbReference type="Pfam" id="PF13280">
    <property type="entry name" value="WYL"/>
    <property type="match status" value="1"/>
</dbReference>
<dbReference type="PANTHER" id="PTHR34580:SF3">
    <property type="entry name" value="PROTEIN PAFB"/>
    <property type="match status" value="1"/>
</dbReference>
<dbReference type="RefSeq" id="WP_093143000.1">
    <property type="nucleotide sequence ID" value="NZ_FOXF01000040.1"/>
</dbReference>
<feature type="domain" description="DNA-binding transcriptional repressor CapW winged helix-turn-helix" evidence="3">
    <location>
        <begin position="36"/>
        <end position="115"/>
    </location>
</feature>
<protein>
    <submittedName>
        <fullName evidence="4">WYL domain-containing protein</fullName>
    </submittedName>
</protein>
<gene>
    <name evidence="4" type="ORF">SAMN02910344_01807</name>
</gene>
<evidence type="ECO:0000259" key="3">
    <source>
        <dbReference type="Pfam" id="PF26109"/>
    </source>
</evidence>
<proteinExistence type="predicted"/>
<dbReference type="PROSITE" id="PS52050">
    <property type="entry name" value="WYL"/>
    <property type="match status" value="1"/>
</dbReference>
<accession>A0A662ZK84</accession>
<sequence length="310" mass="35764">MNPINANGKSAKTSSKGVANALKKQVIAKPGTNKWNQERRLEFIDYRLCWSGHINRSDLVEFFGISIPQSSLDLAKYTEMAPHNLEYDRHQKVYIKTAKYRPLYNICSATSYLNDLYMNAQGILHDTSNYLLQTPSVACFVPPKRTVDFEILTTIVYCILNKNSLRITYQSMSRIEATSRIISPHALGFDGIRWHVRAYCHEKHDFRDFVLSRILSVGKMDSSNIDPNEDMRWNFVVSLHIIPNPNLSESQRKAIELDYGMENGEVVYKCRQALLFYTLRTLRLSPDDVESDNNQIVLKNKNEIFVLLNM</sequence>
<dbReference type="OrthoDB" id="9807255at2"/>
<dbReference type="InterPro" id="IPR051534">
    <property type="entry name" value="CBASS_pafABC_assoc_protein"/>
</dbReference>
<organism evidence="4 5">
    <name type="scientific">Ruminobacter amylophilus</name>
    <dbReference type="NCBI Taxonomy" id="867"/>
    <lineage>
        <taxon>Bacteria</taxon>
        <taxon>Pseudomonadati</taxon>
        <taxon>Pseudomonadota</taxon>
        <taxon>Gammaproteobacteria</taxon>
        <taxon>Aeromonadales</taxon>
        <taxon>Succinivibrionaceae</taxon>
        <taxon>Ruminobacter</taxon>
    </lineage>
</organism>
<name>A0A662ZK84_9GAMM</name>
<evidence type="ECO:0000313" key="5">
    <source>
        <dbReference type="Proteomes" id="UP000243745"/>
    </source>
</evidence>
<dbReference type="InterPro" id="IPR059020">
    <property type="entry name" value="CapW_CTD"/>
</dbReference>
<dbReference type="InterPro" id="IPR016634">
    <property type="entry name" value="CapW-like"/>
</dbReference>
<evidence type="ECO:0000313" key="4">
    <source>
        <dbReference type="EMBL" id="SFP59018.1"/>
    </source>
</evidence>
<dbReference type="AlphaFoldDB" id="A0A662ZK84"/>
<dbReference type="PIRSF" id="PIRSF015558">
    <property type="entry name" value="Txn_reg_DeoR_prd"/>
    <property type="match status" value="1"/>
</dbReference>
<dbReference type="Proteomes" id="UP000243745">
    <property type="component" value="Unassembled WGS sequence"/>
</dbReference>
<dbReference type="InterPro" id="IPR026881">
    <property type="entry name" value="WYL_dom"/>
</dbReference>
<dbReference type="InterPro" id="IPR059019">
    <property type="entry name" value="WHD_CapW"/>
</dbReference>
<feature type="domain" description="WYL" evidence="1">
    <location>
        <begin position="150"/>
        <end position="217"/>
    </location>
</feature>
<dbReference type="PANTHER" id="PTHR34580">
    <property type="match status" value="1"/>
</dbReference>
<reference evidence="4 5" key="1">
    <citation type="submission" date="2016-10" db="EMBL/GenBank/DDBJ databases">
        <authorList>
            <person name="Varghese N."/>
            <person name="Submissions S."/>
        </authorList>
    </citation>
    <scope>NUCLEOTIDE SEQUENCE [LARGE SCALE GENOMIC DNA]</scope>
    <source>
        <strain evidence="4 5">DSM 1361</strain>
    </source>
</reference>